<sequence length="76" mass="8519">RVSQSPETCPCSLLCERRHGNVGTVIIHNAIKDTSTSNYPQWHQESLPVNIAAKVQLLEADFLPAVQRLQLENQSH</sequence>
<evidence type="ECO:0000313" key="1">
    <source>
        <dbReference type="EMBL" id="RPB21337.1"/>
    </source>
</evidence>
<evidence type="ECO:0000313" key="2">
    <source>
        <dbReference type="Proteomes" id="UP000267821"/>
    </source>
</evidence>
<dbReference type="EMBL" id="ML121560">
    <property type="protein sequence ID" value="RPB21337.1"/>
    <property type="molecule type" value="Genomic_DNA"/>
</dbReference>
<dbReference type="AlphaFoldDB" id="A0A3N4LEN0"/>
<keyword evidence="2" id="KW-1185">Reference proteome</keyword>
<accession>A0A3N4LEN0</accession>
<protein>
    <submittedName>
        <fullName evidence="1">Uncharacterized protein</fullName>
    </submittedName>
</protein>
<feature type="non-terminal residue" evidence="1">
    <location>
        <position position="1"/>
    </location>
</feature>
<organism evidence="1 2">
    <name type="scientific">Terfezia boudieri ATCC MYA-4762</name>
    <dbReference type="NCBI Taxonomy" id="1051890"/>
    <lineage>
        <taxon>Eukaryota</taxon>
        <taxon>Fungi</taxon>
        <taxon>Dikarya</taxon>
        <taxon>Ascomycota</taxon>
        <taxon>Pezizomycotina</taxon>
        <taxon>Pezizomycetes</taxon>
        <taxon>Pezizales</taxon>
        <taxon>Pezizaceae</taxon>
        <taxon>Terfezia</taxon>
    </lineage>
</organism>
<gene>
    <name evidence="1" type="ORF">L211DRAFT_840771</name>
</gene>
<reference evidence="1 2" key="1">
    <citation type="journal article" date="2018" name="Nat. Ecol. Evol.">
        <title>Pezizomycetes genomes reveal the molecular basis of ectomycorrhizal truffle lifestyle.</title>
        <authorList>
            <person name="Murat C."/>
            <person name="Payen T."/>
            <person name="Noel B."/>
            <person name="Kuo A."/>
            <person name="Morin E."/>
            <person name="Chen J."/>
            <person name="Kohler A."/>
            <person name="Krizsan K."/>
            <person name="Balestrini R."/>
            <person name="Da Silva C."/>
            <person name="Montanini B."/>
            <person name="Hainaut M."/>
            <person name="Levati E."/>
            <person name="Barry K.W."/>
            <person name="Belfiori B."/>
            <person name="Cichocki N."/>
            <person name="Clum A."/>
            <person name="Dockter R.B."/>
            <person name="Fauchery L."/>
            <person name="Guy J."/>
            <person name="Iotti M."/>
            <person name="Le Tacon F."/>
            <person name="Lindquist E.A."/>
            <person name="Lipzen A."/>
            <person name="Malagnac F."/>
            <person name="Mello A."/>
            <person name="Molinier V."/>
            <person name="Miyauchi S."/>
            <person name="Poulain J."/>
            <person name="Riccioni C."/>
            <person name="Rubini A."/>
            <person name="Sitrit Y."/>
            <person name="Splivallo R."/>
            <person name="Traeger S."/>
            <person name="Wang M."/>
            <person name="Zifcakova L."/>
            <person name="Wipf D."/>
            <person name="Zambonelli A."/>
            <person name="Paolocci F."/>
            <person name="Nowrousian M."/>
            <person name="Ottonello S."/>
            <person name="Baldrian P."/>
            <person name="Spatafora J.W."/>
            <person name="Henrissat B."/>
            <person name="Nagy L.G."/>
            <person name="Aury J.M."/>
            <person name="Wincker P."/>
            <person name="Grigoriev I.V."/>
            <person name="Bonfante P."/>
            <person name="Martin F.M."/>
        </authorList>
    </citation>
    <scope>NUCLEOTIDE SEQUENCE [LARGE SCALE GENOMIC DNA]</scope>
    <source>
        <strain evidence="1 2">ATCC MYA-4762</strain>
    </source>
</reference>
<dbReference type="InParanoid" id="A0A3N4LEN0"/>
<dbReference type="Proteomes" id="UP000267821">
    <property type="component" value="Unassembled WGS sequence"/>
</dbReference>
<name>A0A3N4LEN0_9PEZI</name>
<proteinExistence type="predicted"/>